<feature type="domain" description="YdbS-like PH" evidence="3">
    <location>
        <begin position="112"/>
        <end position="178"/>
    </location>
</feature>
<dbReference type="Pfam" id="PF03703">
    <property type="entry name" value="bPH_2"/>
    <property type="match status" value="1"/>
</dbReference>
<sequence>MTHTGHRPGSRPLRPSGRTSRPGAGQSTQRASRGWHPDTIVDAYLVPGERVVLEETRSVRGFLMNQLLWFCVVLLAVLFVALIGQTLLTSLAVIACLGFTGFVAIRALQAWFTRYVVTDLRVLRVSGVLNRRAEFIPWKKITDITRTESLLQWWARTATICIESANDGSGFRSIEDVDDPAYFYRVLVEMVDRKQGRLKDISISDQ</sequence>
<accession>A0A6J6ZBU7</accession>
<keyword evidence="2" id="KW-0812">Transmembrane</keyword>
<evidence type="ECO:0000256" key="1">
    <source>
        <dbReference type="SAM" id="MobiDB-lite"/>
    </source>
</evidence>
<gene>
    <name evidence="4" type="ORF">UFOPK3046_01531</name>
</gene>
<protein>
    <submittedName>
        <fullName evidence="4">Unannotated protein</fullName>
    </submittedName>
</protein>
<keyword evidence="2" id="KW-0472">Membrane</keyword>
<keyword evidence="2" id="KW-1133">Transmembrane helix</keyword>
<evidence type="ECO:0000256" key="2">
    <source>
        <dbReference type="SAM" id="Phobius"/>
    </source>
</evidence>
<reference evidence="4" key="1">
    <citation type="submission" date="2020-05" db="EMBL/GenBank/DDBJ databases">
        <authorList>
            <person name="Chiriac C."/>
            <person name="Salcher M."/>
            <person name="Ghai R."/>
            <person name="Kavagutti S V."/>
        </authorList>
    </citation>
    <scope>NUCLEOTIDE SEQUENCE</scope>
</reference>
<dbReference type="InterPro" id="IPR005182">
    <property type="entry name" value="YdbS-like_PH"/>
</dbReference>
<organism evidence="4">
    <name type="scientific">freshwater metagenome</name>
    <dbReference type="NCBI Taxonomy" id="449393"/>
    <lineage>
        <taxon>unclassified sequences</taxon>
        <taxon>metagenomes</taxon>
        <taxon>ecological metagenomes</taxon>
    </lineage>
</organism>
<evidence type="ECO:0000259" key="3">
    <source>
        <dbReference type="Pfam" id="PF03703"/>
    </source>
</evidence>
<proteinExistence type="predicted"/>
<feature type="region of interest" description="Disordered" evidence="1">
    <location>
        <begin position="1"/>
        <end position="33"/>
    </location>
</feature>
<dbReference type="EMBL" id="CAFAAQ010000165">
    <property type="protein sequence ID" value="CAB4817036.1"/>
    <property type="molecule type" value="Genomic_DNA"/>
</dbReference>
<evidence type="ECO:0000313" key="4">
    <source>
        <dbReference type="EMBL" id="CAB4817036.1"/>
    </source>
</evidence>
<dbReference type="AlphaFoldDB" id="A0A6J6ZBU7"/>
<feature type="transmembrane region" description="Helical" evidence="2">
    <location>
        <begin position="90"/>
        <end position="108"/>
    </location>
</feature>
<feature type="transmembrane region" description="Helical" evidence="2">
    <location>
        <begin position="67"/>
        <end position="84"/>
    </location>
</feature>
<name>A0A6J6ZBU7_9ZZZZ</name>
<feature type="compositionally biased region" description="Low complexity" evidence="1">
    <location>
        <begin position="10"/>
        <end position="23"/>
    </location>
</feature>